<keyword evidence="3" id="KW-1185">Reference proteome</keyword>
<organism evidence="2 3">
    <name type="scientific">Rhodovibrio sodomensis</name>
    <dbReference type="NCBI Taxonomy" id="1088"/>
    <lineage>
        <taxon>Bacteria</taxon>
        <taxon>Pseudomonadati</taxon>
        <taxon>Pseudomonadota</taxon>
        <taxon>Alphaproteobacteria</taxon>
        <taxon>Rhodospirillales</taxon>
        <taxon>Rhodovibrionaceae</taxon>
        <taxon>Rhodovibrio</taxon>
    </lineage>
</organism>
<protein>
    <submittedName>
        <fullName evidence="2">Uncharacterized protein</fullName>
    </submittedName>
</protein>
<sequence length="130" mass="14971">MRTISDEDFSSFSDLFKDVHGFRPRGLTPTDPEEFDRQYVDLLVQLQRQLDEQEAEARAAGFASHRVYHDHQMQQLELLMDIDLLEEDAPYCRVPEDPAARAEMLAPKVAPTSTCEHGRCAEERWYAGTL</sequence>
<evidence type="ECO:0000313" key="3">
    <source>
        <dbReference type="Proteomes" id="UP001296873"/>
    </source>
</evidence>
<evidence type="ECO:0000313" key="2">
    <source>
        <dbReference type="EMBL" id="MBK1666977.1"/>
    </source>
</evidence>
<name>A0ABS1DA35_9PROT</name>
<proteinExistence type="predicted"/>
<feature type="coiled-coil region" evidence="1">
    <location>
        <begin position="36"/>
        <end position="63"/>
    </location>
</feature>
<dbReference type="Proteomes" id="UP001296873">
    <property type="component" value="Unassembled WGS sequence"/>
</dbReference>
<comment type="caution">
    <text evidence="2">The sequence shown here is derived from an EMBL/GenBank/DDBJ whole genome shotgun (WGS) entry which is preliminary data.</text>
</comment>
<dbReference type="EMBL" id="NRRL01000003">
    <property type="protein sequence ID" value="MBK1666977.1"/>
    <property type="molecule type" value="Genomic_DNA"/>
</dbReference>
<evidence type="ECO:0000256" key="1">
    <source>
        <dbReference type="SAM" id="Coils"/>
    </source>
</evidence>
<keyword evidence="1" id="KW-0175">Coiled coil</keyword>
<gene>
    <name evidence="2" type="ORF">CKO28_02830</name>
</gene>
<accession>A0ABS1DA35</accession>
<dbReference type="RefSeq" id="WP_200339036.1">
    <property type="nucleotide sequence ID" value="NZ_NRRL01000003.1"/>
</dbReference>
<reference evidence="2 3" key="1">
    <citation type="journal article" date="2020" name="Microorganisms">
        <title>Osmotic Adaptation and Compatible Solute Biosynthesis of Phototrophic Bacteria as Revealed from Genome Analyses.</title>
        <authorList>
            <person name="Imhoff J.F."/>
            <person name="Rahn T."/>
            <person name="Kunzel S."/>
            <person name="Keller A."/>
            <person name="Neulinger S.C."/>
        </authorList>
    </citation>
    <scope>NUCLEOTIDE SEQUENCE [LARGE SCALE GENOMIC DNA]</scope>
    <source>
        <strain evidence="2 3">DSM 9895</strain>
    </source>
</reference>